<gene>
    <name evidence="3" type="ORF">METZ01_LOCUS204705</name>
</gene>
<accession>A0A382EPC5</accession>
<feature type="non-terminal residue" evidence="3">
    <location>
        <position position="1"/>
    </location>
</feature>
<evidence type="ECO:0000256" key="2">
    <source>
        <dbReference type="SAM" id="Phobius"/>
    </source>
</evidence>
<sequence length="280" mass="31975">ADKKTKGDQTRQSGRGQGRGSSVRRGRGRGATPDQRGLFGLSFLNFGAKGKSDSAQTQSQSVYYLLIAALFFGMLYWAYITFYEDVLRRHRNARISYEQALLANNTAWTQLRESPSKLNELTLRAKRDIDKVLWSEKMLAIAKHMDDKMWISDVYLVNESTIYNSQSVSARKLTIEGAVLPSTNGHILEIARYISRLTEDRLFMRDFSRVTFEGAAIDTHETAHVVRFTLGAWYDETKVKKLEDTEDNGGPTGKLKKKIDRRTNELERVRDGEDQDHLIE</sequence>
<keyword evidence="2" id="KW-0812">Transmembrane</keyword>
<reference evidence="3" key="1">
    <citation type="submission" date="2018-05" db="EMBL/GenBank/DDBJ databases">
        <authorList>
            <person name="Lanie J.A."/>
            <person name="Ng W.-L."/>
            <person name="Kazmierczak K.M."/>
            <person name="Andrzejewski T.M."/>
            <person name="Davidsen T.M."/>
            <person name="Wayne K.J."/>
            <person name="Tettelin H."/>
            <person name="Glass J.I."/>
            <person name="Rusch D."/>
            <person name="Podicherti R."/>
            <person name="Tsui H.-C.T."/>
            <person name="Winkler M.E."/>
        </authorList>
    </citation>
    <scope>NUCLEOTIDE SEQUENCE</scope>
</reference>
<feature type="region of interest" description="Disordered" evidence="1">
    <location>
        <begin position="1"/>
        <end position="36"/>
    </location>
</feature>
<evidence type="ECO:0000313" key="3">
    <source>
        <dbReference type="EMBL" id="SVB51851.1"/>
    </source>
</evidence>
<feature type="transmembrane region" description="Helical" evidence="2">
    <location>
        <begin position="62"/>
        <end position="82"/>
    </location>
</feature>
<keyword evidence="2" id="KW-0472">Membrane</keyword>
<keyword evidence="2" id="KW-1133">Transmembrane helix</keyword>
<dbReference type="AlphaFoldDB" id="A0A382EPC5"/>
<name>A0A382EPC5_9ZZZZ</name>
<evidence type="ECO:0000256" key="1">
    <source>
        <dbReference type="SAM" id="MobiDB-lite"/>
    </source>
</evidence>
<dbReference type="EMBL" id="UINC01045279">
    <property type="protein sequence ID" value="SVB51851.1"/>
    <property type="molecule type" value="Genomic_DNA"/>
</dbReference>
<proteinExistence type="predicted"/>
<organism evidence="3">
    <name type="scientific">marine metagenome</name>
    <dbReference type="NCBI Taxonomy" id="408172"/>
    <lineage>
        <taxon>unclassified sequences</taxon>
        <taxon>metagenomes</taxon>
        <taxon>ecological metagenomes</taxon>
    </lineage>
</organism>
<protein>
    <submittedName>
        <fullName evidence="3">Uncharacterized protein</fullName>
    </submittedName>
</protein>